<gene>
    <name evidence="5" type="ORF">K452DRAFT_245860</name>
</gene>
<dbReference type="GO" id="GO:0016491">
    <property type="term" value="F:oxidoreductase activity"/>
    <property type="evidence" value="ECO:0007669"/>
    <property type="project" value="UniProtKB-KW"/>
</dbReference>
<evidence type="ECO:0000313" key="6">
    <source>
        <dbReference type="Proteomes" id="UP000799438"/>
    </source>
</evidence>
<evidence type="ECO:0000256" key="3">
    <source>
        <dbReference type="ARBA" id="ARBA00023002"/>
    </source>
</evidence>
<dbReference type="PROSITE" id="PS00061">
    <property type="entry name" value="ADH_SHORT"/>
    <property type="match status" value="1"/>
</dbReference>
<dbReference type="InterPro" id="IPR020904">
    <property type="entry name" value="Sc_DH/Rdtase_CS"/>
</dbReference>
<protein>
    <submittedName>
        <fullName evidence="5">Uncharacterized protein</fullName>
    </submittedName>
</protein>
<reference evidence="5" key="1">
    <citation type="journal article" date="2020" name="Stud. Mycol.">
        <title>101 Dothideomycetes genomes: a test case for predicting lifestyles and emergence of pathogens.</title>
        <authorList>
            <person name="Haridas S."/>
            <person name="Albert R."/>
            <person name="Binder M."/>
            <person name="Bloem J."/>
            <person name="Labutti K."/>
            <person name="Salamov A."/>
            <person name="Andreopoulos B."/>
            <person name="Baker S."/>
            <person name="Barry K."/>
            <person name="Bills G."/>
            <person name="Bluhm B."/>
            <person name="Cannon C."/>
            <person name="Castanera R."/>
            <person name="Culley D."/>
            <person name="Daum C."/>
            <person name="Ezra D."/>
            <person name="Gonzalez J."/>
            <person name="Henrissat B."/>
            <person name="Kuo A."/>
            <person name="Liang C."/>
            <person name="Lipzen A."/>
            <person name="Lutzoni F."/>
            <person name="Magnuson J."/>
            <person name="Mondo S."/>
            <person name="Nolan M."/>
            <person name="Ohm R."/>
            <person name="Pangilinan J."/>
            <person name="Park H.-J."/>
            <person name="Ramirez L."/>
            <person name="Alfaro M."/>
            <person name="Sun H."/>
            <person name="Tritt A."/>
            <person name="Yoshinaga Y."/>
            <person name="Zwiers L.-H."/>
            <person name="Turgeon B."/>
            <person name="Goodwin S."/>
            <person name="Spatafora J."/>
            <person name="Crous P."/>
            <person name="Grigoriev I."/>
        </authorList>
    </citation>
    <scope>NUCLEOTIDE SEQUENCE</scope>
    <source>
        <strain evidence="5">CBS 121167</strain>
    </source>
</reference>
<dbReference type="AlphaFoldDB" id="A0A6A6BND9"/>
<evidence type="ECO:0000256" key="2">
    <source>
        <dbReference type="ARBA" id="ARBA00022857"/>
    </source>
</evidence>
<comment type="similarity">
    <text evidence="1 4">Belongs to the short-chain dehydrogenases/reductases (SDR) family.</text>
</comment>
<evidence type="ECO:0000256" key="1">
    <source>
        <dbReference type="ARBA" id="ARBA00006484"/>
    </source>
</evidence>
<dbReference type="InterPro" id="IPR002347">
    <property type="entry name" value="SDR_fam"/>
</dbReference>
<dbReference type="Pfam" id="PF00106">
    <property type="entry name" value="adh_short"/>
    <property type="match status" value="1"/>
</dbReference>
<dbReference type="Gene3D" id="3.40.50.720">
    <property type="entry name" value="NAD(P)-binding Rossmann-like Domain"/>
    <property type="match status" value="1"/>
</dbReference>
<keyword evidence="6" id="KW-1185">Reference proteome</keyword>
<dbReference type="PANTHER" id="PTHR43180:SF86">
    <property type="entry name" value="DEHYDROGENASE, PUTATIVE (AFU_ORTHOLOGUE AFUA_3G00290)-RELATED"/>
    <property type="match status" value="1"/>
</dbReference>
<accession>A0A6A6BND9</accession>
<dbReference type="PRINTS" id="PR00080">
    <property type="entry name" value="SDRFAMILY"/>
</dbReference>
<evidence type="ECO:0000313" key="5">
    <source>
        <dbReference type="EMBL" id="KAF2144754.1"/>
    </source>
</evidence>
<dbReference type="Proteomes" id="UP000799438">
    <property type="component" value="Unassembled WGS sequence"/>
</dbReference>
<dbReference type="PANTHER" id="PTHR43180">
    <property type="entry name" value="3-OXOACYL-(ACYL-CARRIER-PROTEIN) REDUCTASE (AFU_ORTHOLOGUE AFUA_6G11210)"/>
    <property type="match status" value="1"/>
</dbReference>
<keyword evidence="2" id="KW-0521">NADP</keyword>
<dbReference type="GeneID" id="54295492"/>
<organism evidence="5 6">
    <name type="scientific">Aplosporella prunicola CBS 121167</name>
    <dbReference type="NCBI Taxonomy" id="1176127"/>
    <lineage>
        <taxon>Eukaryota</taxon>
        <taxon>Fungi</taxon>
        <taxon>Dikarya</taxon>
        <taxon>Ascomycota</taxon>
        <taxon>Pezizomycotina</taxon>
        <taxon>Dothideomycetes</taxon>
        <taxon>Dothideomycetes incertae sedis</taxon>
        <taxon>Botryosphaeriales</taxon>
        <taxon>Aplosporellaceae</taxon>
        <taxon>Aplosporella</taxon>
    </lineage>
</organism>
<dbReference type="RefSeq" id="XP_033400466.1">
    <property type="nucleotide sequence ID" value="XM_033537996.1"/>
</dbReference>
<dbReference type="SUPFAM" id="SSF51735">
    <property type="entry name" value="NAD(P)-binding Rossmann-fold domains"/>
    <property type="match status" value="1"/>
</dbReference>
<proteinExistence type="inferred from homology"/>
<dbReference type="EMBL" id="ML995479">
    <property type="protein sequence ID" value="KAF2144754.1"/>
    <property type="molecule type" value="Genomic_DNA"/>
</dbReference>
<keyword evidence="3" id="KW-0560">Oxidoreductase</keyword>
<name>A0A6A6BND9_9PEZI</name>
<dbReference type="OrthoDB" id="37659at2759"/>
<evidence type="ECO:0000256" key="4">
    <source>
        <dbReference type="RuleBase" id="RU000363"/>
    </source>
</evidence>
<dbReference type="PRINTS" id="PR00081">
    <property type="entry name" value="GDHRDH"/>
</dbReference>
<sequence>MTTYELADAEFAVLKRKVVLVTGGASGIGKEAVRLAHHHGARVAFGDVNEAAGNALAAELKDRVLFRKCDVTQWDSVLELFETTVNTFGKIHAVLSNAGINKEDFLAKEFDAVTGKLLPPDLGLLDANLVGMVYVVKCAVYCFEKWPQSRCQIVLTGSAASYLDTPPLHLYCASKAGVLGLMRSLRSQLVKRNVTVNVVAPWMTVTPLLLQSMHDIWGDLPANQPEGVARALLLPVVRPDLNGKTFFVAGHRIVELEDKLHETQPLWMGQQLSEDVDEGQRRLCP</sequence>
<dbReference type="InterPro" id="IPR036291">
    <property type="entry name" value="NAD(P)-bd_dom_sf"/>
</dbReference>